<protein>
    <submittedName>
        <fullName evidence="1">Uncharacterized protein</fullName>
    </submittedName>
</protein>
<accession>A0AAD5E6B1</accession>
<name>A0AAD5E6B1_UMBRA</name>
<keyword evidence="2" id="KW-1185">Reference proteome</keyword>
<gene>
    <name evidence="1" type="ORF">K450DRAFT_251199</name>
</gene>
<evidence type="ECO:0000313" key="2">
    <source>
        <dbReference type="Proteomes" id="UP001206595"/>
    </source>
</evidence>
<dbReference type="RefSeq" id="XP_051442676.1">
    <property type="nucleotide sequence ID" value="XM_051590682.1"/>
</dbReference>
<reference evidence="1" key="1">
    <citation type="submission" date="2021-06" db="EMBL/GenBank/DDBJ databases">
        <authorList>
            <consortium name="DOE Joint Genome Institute"/>
            <person name="Mondo S.J."/>
            <person name="Amses K.R."/>
            <person name="Simmons D.R."/>
            <person name="Longcore J.E."/>
            <person name="Seto K."/>
            <person name="Alves G.H."/>
            <person name="Bonds A.E."/>
            <person name="Quandt C.A."/>
            <person name="Davis W.J."/>
            <person name="Chang Y."/>
            <person name="Letcher P.M."/>
            <person name="Powell M.J."/>
            <person name="Kuo A."/>
            <person name="Labutti K."/>
            <person name="Pangilinan J."/>
            <person name="Andreopoulos W."/>
            <person name="Tritt A."/>
            <person name="Riley R."/>
            <person name="Hundley H."/>
            <person name="Johnson J."/>
            <person name="Lipzen A."/>
            <person name="Barry K."/>
            <person name="Berbee M.L."/>
            <person name="Buchler N.E."/>
            <person name="Grigoriev I.V."/>
            <person name="Spatafora J.W."/>
            <person name="Stajich J.E."/>
            <person name="James T.Y."/>
        </authorList>
    </citation>
    <scope>NUCLEOTIDE SEQUENCE</scope>
    <source>
        <strain evidence="1">AG</strain>
    </source>
</reference>
<dbReference type="AlphaFoldDB" id="A0AAD5E6B1"/>
<dbReference type="EMBL" id="MU620938">
    <property type="protein sequence ID" value="KAI8577672.1"/>
    <property type="molecule type" value="Genomic_DNA"/>
</dbReference>
<dbReference type="GeneID" id="75916025"/>
<dbReference type="Proteomes" id="UP001206595">
    <property type="component" value="Unassembled WGS sequence"/>
</dbReference>
<sequence length="443" mass="50116">MFMRRRIAIVVFVIITYQIISALLTSRAEKQRQFLLEKELQEERDHEHSQTAEFSNVQTFPSRQFFGTDSIISGQFVHSPTEANTGMPYDVLAEFKAVWIGIDGEAEVYKLCDIYSDGKLPKMHGQFPVNVPIRRKDVKQDGNKLKFNILAGHEIKRYGSFELCIYDPAAKGNNPNDKPGRYVYSGLKIGIDDVQKYGLYMITQLSPDIEGNELSETLQSIRLKLNNPAIAEIHFLQPDEDLAVFPDDIISHPKFRFSIAGSALTFAHVVEYGSRVLTDCRIIYMPAEVTVGTSLFHFADVSPAVFFSHLYAISAQYPSSHESGTSGALSTFMFVPSQLGQLHPNEKDMLGDKAEAFHRESSKLSQSVSRLEASARINGPHFVERVREWYPKVLVVDPNQLIRISDPVLVRGRSESIYSSPTTLIHPDWNDPTLLKKRSGWLW</sequence>
<evidence type="ECO:0000313" key="1">
    <source>
        <dbReference type="EMBL" id="KAI8577672.1"/>
    </source>
</evidence>
<organism evidence="1 2">
    <name type="scientific">Umbelopsis ramanniana AG</name>
    <dbReference type="NCBI Taxonomy" id="1314678"/>
    <lineage>
        <taxon>Eukaryota</taxon>
        <taxon>Fungi</taxon>
        <taxon>Fungi incertae sedis</taxon>
        <taxon>Mucoromycota</taxon>
        <taxon>Mucoromycotina</taxon>
        <taxon>Umbelopsidomycetes</taxon>
        <taxon>Umbelopsidales</taxon>
        <taxon>Umbelopsidaceae</taxon>
        <taxon>Umbelopsis</taxon>
    </lineage>
</organism>
<comment type="caution">
    <text evidence="1">The sequence shown here is derived from an EMBL/GenBank/DDBJ whole genome shotgun (WGS) entry which is preliminary data.</text>
</comment>
<proteinExistence type="predicted"/>
<reference evidence="1" key="2">
    <citation type="journal article" date="2022" name="Proc. Natl. Acad. Sci. U.S.A.">
        <title>Diploid-dominant life cycles characterize the early evolution of Fungi.</title>
        <authorList>
            <person name="Amses K.R."/>
            <person name="Simmons D.R."/>
            <person name="Longcore J.E."/>
            <person name="Mondo S.J."/>
            <person name="Seto K."/>
            <person name="Jeronimo G.H."/>
            <person name="Bonds A.E."/>
            <person name="Quandt C.A."/>
            <person name="Davis W.J."/>
            <person name="Chang Y."/>
            <person name="Federici B.A."/>
            <person name="Kuo A."/>
            <person name="LaButti K."/>
            <person name="Pangilinan J."/>
            <person name="Andreopoulos W."/>
            <person name="Tritt A."/>
            <person name="Riley R."/>
            <person name="Hundley H."/>
            <person name="Johnson J."/>
            <person name="Lipzen A."/>
            <person name="Barry K."/>
            <person name="Lang B.F."/>
            <person name="Cuomo C.A."/>
            <person name="Buchler N.E."/>
            <person name="Grigoriev I.V."/>
            <person name="Spatafora J.W."/>
            <person name="Stajich J.E."/>
            <person name="James T.Y."/>
        </authorList>
    </citation>
    <scope>NUCLEOTIDE SEQUENCE</scope>
    <source>
        <strain evidence="1">AG</strain>
    </source>
</reference>